<dbReference type="OrthoDB" id="241547at2"/>
<keyword evidence="4" id="KW-0472">Membrane</keyword>
<name>A0A517NLM1_9BACT</name>
<evidence type="ECO:0000256" key="2">
    <source>
        <dbReference type="ARBA" id="ARBA00022803"/>
    </source>
</evidence>
<dbReference type="SUPFAM" id="SSF48452">
    <property type="entry name" value="TPR-like"/>
    <property type="match status" value="1"/>
</dbReference>
<keyword evidence="6" id="KW-1185">Reference proteome</keyword>
<dbReference type="PANTHER" id="PTHR45586">
    <property type="entry name" value="TPR REPEAT-CONTAINING PROTEIN PA4667"/>
    <property type="match status" value="1"/>
</dbReference>
<evidence type="ECO:0000256" key="3">
    <source>
        <dbReference type="SAM" id="MobiDB-lite"/>
    </source>
</evidence>
<keyword evidence="4" id="KW-1133">Transmembrane helix</keyword>
<dbReference type="AlphaFoldDB" id="A0A517NLM1"/>
<keyword evidence="2" id="KW-0802">TPR repeat</keyword>
<dbReference type="InterPro" id="IPR051012">
    <property type="entry name" value="CellSynth/LPSAsmb/PSIAsmb"/>
</dbReference>
<organism evidence="5 6">
    <name type="scientific">Rubripirellula lacrimiformis</name>
    <dbReference type="NCBI Taxonomy" id="1930273"/>
    <lineage>
        <taxon>Bacteria</taxon>
        <taxon>Pseudomonadati</taxon>
        <taxon>Planctomycetota</taxon>
        <taxon>Planctomycetia</taxon>
        <taxon>Pirellulales</taxon>
        <taxon>Pirellulaceae</taxon>
        <taxon>Rubripirellula</taxon>
    </lineage>
</organism>
<feature type="compositionally biased region" description="Basic and acidic residues" evidence="3">
    <location>
        <begin position="10"/>
        <end position="20"/>
    </location>
</feature>
<sequence length="442" mass="50483">MAKRHRKNGSGKEHVDRRQPPGEVQNDRKRRSVRTLVAAVLATLVVIAGMLWWIPGRHIQHAEQAIGQWRFQKAQQHLADYPAWGMDRGRVYYLLARVARQQDGYALAQEHLRTATSGGFDRQAVQRERDLLDVQNGDLNPALLQKLEIHLDQAPDDRPAIYEAYALGHAGLGQTSSAIDLLDRWIEQFPSDGRPYYWKGFIDLRSDDEDSALTMFTESARRDHALVESHLGKAQILSNRSQDGAALVAYQDALESAPERWDIRIQMAETLWRMQRQSDAVRILEPIARSDASVYPAGRRLAQYYSLQHQPDDVISTLTPMLKFFPEDASLNYLLADALTQKSQHDRAGEAMDRFYRANSVVDTLRYARSEVIRQADPEKLASVASTYRQFDWVKARDWLETATKVLPANPLLHRQRSEVLRENGFFDAATREQNIADTQSL</sequence>
<protein>
    <submittedName>
        <fullName evidence="5">Tetratricopeptide repeat protein</fullName>
    </submittedName>
</protein>
<evidence type="ECO:0000313" key="6">
    <source>
        <dbReference type="Proteomes" id="UP000318538"/>
    </source>
</evidence>
<evidence type="ECO:0000256" key="1">
    <source>
        <dbReference type="ARBA" id="ARBA00022737"/>
    </source>
</evidence>
<evidence type="ECO:0000313" key="5">
    <source>
        <dbReference type="EMBL" id="QDT08031.1"/>
    </source>
</evidence>
<dbReference type="RefSeq" id="WP_145176840.1">
    <property type="nucleotide sequence ID" value="NZ_CP036525.1"/>
</dbReference>
<dbReference type="KEGG" id="rlc:K227x_64610"/>
<dbReference type="EMBL" id="CP036525">
    <property type="protein sequence ID" value="QDT08031.1"/>
    <property type="molecule type" value="Genomic_DNA"/>
</dbReference>
<feature type="region of interest" description="Disordered" evidence="3">
    <location>
        <begin position="1"/>
        <end position="29"/>
    </location>
</feature>
<reference evidence="5 6" key="1">
    <citation type="submission" date="2019-02" db="EMBL/GenBank/DDBJ databases">
        <title>Deep-cultivation of Planctomycetes and their phenomic and genomic characterization uncovers novel biology.</title>
        <authorList>
            <person name="Wiegand S."/>
            <person name="Jogler M."/>
            <person name="Boedeker C."/>
            <person name="Pinto D."/>
            <person name="Vollmers J."/>
            <person name="Rivas-Marin E."/>
            <person name="Kohn T."/>
            <person name="Peeters S.H."/>
            <person name="Heuer A."/>
            <person name="Rast P."/>
            <person name="Oberbeckmann S."/>
            <person name="Bunk B."/>
            <person name="Jeske O."/>
            <person name="Meyerdierks A."/>
            <person name="Storesund J.E."/>
            <person name="Kallscheuer N."/>
            <person name="Luecker S."/>
            <person name="Lage O.M."/>
            <person name="Pohl T."/>
            <person name="Merkel B.J."/>
            <person name="Hornburger P."/>
            <person name="Mueller R.-W."/>
            <person name="Bruemmer F."/>
            <person name="Labrenz M."/>
            <person name="Spormann A.M."/>
            <person name="Op den Camp H."/>
            <person name="Overmann J."/>
            <person name="Amann R."/>
            <person name="Jetten M.S.M."/>
            <person name="Mascher T."/>
            <person name="Medema M.H."/>
            <person name="Devos D.P."/>
            <person name="Kaster A.-K."/>
            <person name="Ovreas L."/>
            <person name="Rohde M."/>
            <person name="Galperin M.Y."/>
            <person name="Jogler C."/>
        </authorList>
    </citation>
    <scope>NUCLEOTIDE SEQUENCE [LARGE SCALE GENOMIC DNA]</scope>
    <source>
        <strain evidence="5 6">K22_7</strain>
    </source>
</reference>
<gene>
    <name evidence="5" type="ORF">K227x_64610</name>
</gene>
<accession>A0A517NLM1</accession>
<evidence type="ECO:0000256" key="4">
    <source>
        <dbReference type="SAM" id="Phobius"/>
    </source>
</evidence>
<feature type="transmembrane region" description="Helical" evidence="4">
    <location>
        <begin position="35"/>
        <end position="54"/>
    </location>
</feature>
<keyword evidence="1" id="KW-0677">Repeat</keyword>
<dbReference type="Gene3D" id="1.25.40.10">
    <property type="entry name" value="Tetratricopeptide repeat domain"/>
    <property type="match status" value="1"/>
</dbReference>
<proteinExistence type="predicted"/>
<dbReference type="Proteomes" id="UP000318538">
    <property type="component" value="Chromosome"/>
</dbReference>
<keyword evidence="4" id="KW-0812">Transmembrane</keyword>
<dbReference type="InterPro" id="IPR011990">
    <property type="entry name" value="TPR-like_helical_dom_sf"/>
</dbReference>
<dbReference type="PANTHER" id="PTHR45586:SF1">
    <property type="entry name" value="LIPOPOLYSACCHARIDE ASSEMBLY PROTEIN B"/>
    <property type="match status" value="1"/>
</dbReference>